<feature type="compositionally biased region" description="Basic and acidic residues" evidence="1">
    <location>
        <begin position="60"/>
        <end position="73"/>
    </location>
</feature>
<feature type="compositionally biased region" description="Basic and acidic residues" evidence="1">
    <location>
        <begin position="11"/>
        <end position="23"/>
    </location>
</feature>
<gene>
    <name evidence="2" type="ORF">Fot_15747</name>
</gene>
<dbReference type="EMBL" id="JBFOLJ010000004">
    <property type="protein sequence ID" value="KAL2546514.1"/>
    <property type="molecule type" value="Genomic_DNA"/>
</dbReference>
<proteinExistence type="predicted"/>
<dbReference type="Proteomes" id="UP001604277">
    <property type="component" value="Unassembled WGS sequence"/>
</dbReference>
<sequence length="130" mass="14593">MASFLEIYSNDTHESYDPATEKDAEGTIVEYDIVYMFDPVTELDEPLDPRSAANNSIESQPEHISRTNKDKQIVKPVKRALFSVRNSNSSQDKEDGMPSTTTIFSRSSREIVFTIVTSSSKEDNVPPSNK</sequence>
<reference evidence="3" key="1">
    <citation type="submission" date="2024-07" db="EMBL/GenBank/DDBJ databases">
        <title>Two chromosome-level genome assemblies of Korean endemic species Abeliophyllum distichum and Forsythia ovata (Oleaceae).</title>
        <authorList>
            <person name="Jang H."/>
        </authorList>
    </citation>
    <scope>NUCLEOTIDE SEQUENCE [LARGE SCALE GENOMIC DNA]</scope>
</reference>
<keyword evidence="3" id="KW-1185">Reference proteome</keyword>
<comment type="caution">
    <text evidence="2">The sequence shown here is derived from an EMBL/GenBank/DDBJ whole genome shotgun (WGS) entry which is preliminary data.</text>
</comment>
<evidence type="ECO:0000313" key="3">
    <source>
        <dbReference type="Proteomes" id="UP001604277"/>
    </source>
</evidence>
<protein>
    <submittedName>
        <fullName evidence="2">Uncharacterized protein</fullName>
    </submittedName>
</protein>
<organism evidence="2 3">
    <name type="scientific">Forsythia ovata</name>
    <dbReference type="NCBI Taxonomy" id="205694"/>
    <lineage>
        <taxon>Eukaryota</taxon>
        <taxon>Viridiplantae</taxon>
        <taxon>Streptophyta</taxon>
        <taxon>Embryophyta</taxon>
        <taxon>Tracheophyta</taxon>
        <taxon>Spermatophyta</taxon>
        <taxon>Magnoliopsida</taxon>
        <taxon>eudicotyledons</taxon>
        <taxon>Gunneridae</taxon>
        <taxon>Pentapetalae</taxon>
        <taxon>asterids</taxon>
        <taxon>lamiids</taxon>
        <taxon>Lamiales</taxon>
        <taxon>Oleaceae</taxon>
        <taxon>Forsythieae</taxon>
        <taxon>Forsythia</taxon>
    </lineage>
</organism>
<name>A0ABD1WA34_9LAMI</name>
<dbReference type="AlphaFoldDB" id="A0ABD1WA34"/>
<feature type="region of interest" description="Disordered" evidence="1">
    <location>
        <begin position="45"/>
        <end position="73"/>
    </location>
</feature>
<evidence type="ECO:0000256" key="1">
    <source>
        <dbReference type="SAM" id="MobiDB-lite"/>
    </source>
</evidence>
<accession>A0ABD1WA34</accession>
<feature type="region of interest" description="Disordered" evidence="1">
    <location>
        <begin position="1"/>
        <end position="23"/>
    </location>
</feature>
<evidence type="ECO:0000313" key="2">
    <source>
        <dbReference type="EMBL" id="KAL2546514.1"/>
    </source>
</evidence>